<keyword evidence="2" id="KW-0378">Hydrolase</keyword>
<feature type="signal peptide" evidence="1">
    <location>
        <begin position="1"/>
        <end position="24"/>
    </location>
</feature>
<dbReference type="KEGG" id="orm:HTY61_14270"/>
<evidence type="ECO:0000256" key="1">
    <source>
        <dbReference type="SAM" id="SignalP"/>
    </source>
</evidence>
<dbReference type="Proteomes" id="UP000509367">
    <property type="component" value="Chromosome"/>
</dbReference>
<keyword evidence="3" id="KW-1185">Reference proteome</keyword>
<name>A0A6N1VII3_9HYPH</name>
<dbReference type="RefSeq" id="WP_175277427.1">
    <property type="nucleotide sequence ID" value="NZ_CP054836.1"/>
</dbReference>
<dbReference type="Pfam" id="PF09411">
    <property type="entry name" value="PagL"/>
    <property type="match status" value="1"/>
</dbReference>
<dbReference type="Gene3D" id="2.40.160.20">
    <property type="match status" value="1"/>
</dbReference>
<dbReference type="EMBL" id="CP054836">
    <property type="protein sequence ID" value="QKV19535.1"/>
    <property type="molecule type" value="Genomic_DNA"/>
</dbReference>
<proteinExistence type="predicted"/>
<sequence>MNIPRTVAALSAMTALVAASGAVAGERLHSEWPWIGKNAEAMEIRFGGAFYDTGPATRHDEDGFVVNGEVLLPSPALLSGIGSPRPYVGADLALVEDGAEPVHVVYAGLNWQAHWSERFYTSASLGGSYNTADLSNPSPNHGGLGCNWLFHVGISAGFDISERVSVEAYGNHFSNANQCFSNGGLESAGMRVGLRF</sequence>
<organism evidence="2 3">
    <name type="scientific">Oricola thermophila</name>
    <dbReference type="NCBI Taxonomy" id="2742145"/>
    <lineage>
        <taxon>Bacteria</taxon>
        <taxon>Pseudomonadati</taxon>
        <taxon>Pseudomonadota</taxon>
        <taxon>Alphaproteobacteria</taxon>
        <taxon>Hyphomicrobiales</taxon>
        <taxon>Ahrensiaceae</taxon>
        <taxon>Oricola</taxon>
    </lineage>
</organism>
<dbReference type="GO" id="GO:0016787">
    <property type="term" value="F:hydrolase activity"/>
    <property type="evidence" value="ECO:0007669"/>
    <property type="project" value="UniProtKB-KW"/>
</dbReference>
<evidence type="ECO:0000313" key="3">
    <source>
        <dbReference type="Proteomes" id="UP000509367"/>
    </source>
</evidence>
<accession>A0A6N1VII3</accession>
<dbReference type="AlphaFoldDB" id="A0A6N1VII3"/>
<dbReference type="InterPro" id="IPR018550">
    <property type="entry name" value="Lipid-A_deacylase-rel"/>
</dbReference>
<keyword evidence="1" id="KW-0732">Signal</keyword>
<reference evidence="2 3" key="1">
    <citation type="submission" date="2020-06" db="EMBL/GenBank/DDBJ databases">
        <title>Oricola thermophila sp. nov. isolated from a tidal sediments.</title>
        <authorList>
            <person name="Kwon K.K."/>
            <person name="Yang S.-H."/>
            <person name="Park M.-J."/>
        </authorList>
    </citation>
    <scope>NUCLEOTIDE SEQUENCE [LARGE SCALE GENOMIC DNA]</scope>
    <source>
        <strain evidence="2 3">MEBiC13590</strain>
    </source>
</reference>
<protein>
    <submittedName>
        <fullName evidence="2">Acyloxyacyl hydrolase</fullName>
    </submittedName>
</protein>
<feature type="chain" id="PRO_5026886925" evidence="1">
    <location>
        <begin position="25"/>
        <end position="196"/>
    </location>
</feature>
<evidence type="ECO:0000313" key="2">
    <source>
        <dbReference type="EMBL" id="QKV19535.1"/>
    </source>
</evidence>
<gene>
    <name evidence="2" type="ORF">HTY61_14270</name>
</gene>